<reference evidence="3 4" key="1">
    <citation type="submission" date="2017-03" db="EMBL/GenBank/DDBJ databases">
        <title>Genomes of endolithic fungi from Antarctica.</title>
        <authorList>
            <person name="Coleine C."/>
            <person name="Masonjones S."/>
            <person name="Stajich J.E."/>
        </authorList>
    </citation>
    <scope>NUCLEOTIDE SEQUENCE [LARGE SCALE GENOMIC DNA]</scope>
    <source>
        <strain evidence="3 4">CCFEE 5187</strain>
    </source>
</reference>
<evidence type="ECO:0008006" key="5">
    <source>
        <dbReference type="Google" id="ProtNLM"/>
    </source>
</evidence>
<feature type="signal peptide" evidence="2">
    <location>
        <begin position="1"/>
        <end position="17"/>
    </location>
</feature>
<organism evidence="3 4">
    <name type="scientific">Cryomyces minteri</name>
    <dbReference type="NCBI Taxonomy" id="331657"/>
    <lineage>
        <taxon>Eukaryota</taxon>
        <taxon>Fungi</taxon>
        <taxon>Dikarya</taxon>
        <taxon>Ascomycota</taxon>
        <taxon>Pezizomycotina</taxon>
        <taxon>Dothideomycetes</taxon>
        <taxon>Dothideomycetes incertae sedis</taxon>
        <taxon>Cryomyces</taxon>
    </lineage>
</organism>
<name>A0A4U0XTI3_9PEZI</name>
<dbReference type="STRING" id="331657.A0A4U0XTI3"/>
<keyword evidence="2" id="KW-0732">Signal</keyword>
<feature type="region of interest" description="Disordered" evidence="1">
    <location>
        <begin position="91"/>
        <end position="127"/>
    </location>
</feature>
<evidence type="ECO:0000256" key="1">
    <source>
        <dbReference type="SAM" id="MobiDB-lite"/>
    </source>
</evidence>
<protein>
    <recommendedName>
        <fullName evidence="5">Apple domain-containing protein</fullName>
    </recommendedName>
</protein>
<feature type="chain" id="PRO_5020811318" description="Apple domain-containing protein" evidence="2">
    <location>
        <begin position="18"/>
        <end position="443"/>
    </location>
</feature>
<comment type="caution">
    <text evidence="3">The sequence shown here is derived from an EMBL/GenBank/DDBJ whole genome shotgun (WGS) entry which is preliminary data.</text>
</comment>
<dbReference type="PANTHER" id="PTHR36578">
    <property type="entry name" value="CHROMOSOME 15, WHOLE GENOME SHOTGUN SEQUENCE"/>
    <property type="match status" value="1"/>
</dbReference>
<accession>A0A4U0XTI3</accession>
<dbReference type="AlphaFoldDB" id="A0A4U0XTI3"/>
<sequence length="443" mass="45532">MRTSFALFSALAAIAAAAPAPQMLDFGAVLDAPAPSATGPPVGVSNDTAVYNPASAAAAATSAVVAVETASVTGVAASAAAASSAPAKLRLAKRKDSSNEDSTSTSISTSISTSTAKSSKSSSSLIPSATSTTVSINTVSGTATTSSTSACPTVPEAGTYCGFINPEDPCAIQPDGYGPKVTPDTTGAFLAYPDFHTTAKKTKTPKGYVNTFTDLNDAVNANSYLGLHTLSTYDTLACSQLCDNTTLCTAFNIYIERDPSLNPTVGQCDNPSSITNYKCTLWGSGVDAAAAVNAGQTRASFVVVITGSNGYAKTNNTIPARCAGYEAPKKCAGAINAPSYNLGAKFFPGPYDPSVCAAYATAQTAYNKAHKSSSSSGYVPCNMFNAYMVKKNSIAQGTYCTLYDTPLDSSWGSYKGGWAGQDYFSIETSWTYSLSEQKDGTDN</sequence>
<dbReference type="PANTHER" id="PTHR36578:SF1">
    <property type="entry name" value="APPLE DOMAIN-CONTAINING PROTEIN"/>
    <property type="match status" value="1"/>
</dbReference>
<evidence type="ECO:0000313" key="3">
    <source>
        <dbReference type="EMBL" id="TKA78743.1"/>
    </source>
</evidence>
<dbReference type="EMBL" id="NAJN01000129">
    <property type="protein sequence ID" value="TKA78743.1"/>
    <property type="molecule type" value="Genomic_DNA"/>
</dbReference>
<keyword evidence="4" id="KW-1185">Reference proteome</keyword>
<feature type="compositionally biased region" description="Low complexity" evidence="1">
    <location>
        <begin position="102"/>
        <end position="127"/>
    </location>
</feature>
<proteinExistence type="predicted"/>
<dbReference type="OrthoDB" id="271448at2759"/>
<dbReference type="Proteomes" id="UP000308768">
    <property type="component" value="Unassembled WGS sequence"/>
</dbReference>
<gene>
    <name evidence="3" type="ORF">B0A49_02980</name>
</gene>
<evidence type="ECO:0000256" key="2">
    <source>
        <dbReference type="SAM" id="SignalP"/>
    </source>
</evidence>
<evidence type="ECO:0000313" key="4">
    <source>
        <dbReference type="Proteomes" id="UP000308768"/>
    </source>
</evidence>